<dbReference type="PROSITE" id="PS50106">
    <property type="entry name" value="PDZ"/>
    <property type="match status" value="1"/>
</dbReference>
<dbReference type="AlphaFoldDB" id="A0A8C6R4G4"/>
<reference evidence="3" key="2">
    <citation type="submission" date="2025-09" db="UniProtKB">
        <authorList>
            <consortium name="Ensembl"/>
        </authorList>
    </citation>
    <scope>IDENTIFICATION</scope>
</reference>
<evidence type="ECO:0000313" key="3">
    <source>
        <dbReference type="Ensembl" id="ENSNGAP00000011782.1"/>
    </source>
</evidence>
<feature type="region of interest" description="Disordered" evidence="1">
    <location>
        <begin position="1"/>
        <end position="27"/>
    </location>
</feature>
<dbReference type="Pfam" id="PF00595">
    <property type="entry name" value="PDZ"/>
    <property type="match status" value="1"/>
</dbReference>
<proteinExistence type="predicted"/>
<sequence>MESRAGNTADPRGSRGGRRFPVPGGPSARQLLARLNARPLAARAAADMSALVRKAGATLRLRSKEAVSVMDSADIEVTDSRLPHATLVEHQPQHRRSEILGTCTGPHPVTQSKASYILKPTQAAGRFSVELVQGPSGFGLTLSGGHGASGDAPLIVHGLLKDGPAQQCGHLQAGDLVLHINGESTQGLTHAQVVDRIRAGGPRLHLVLCRFQETYANRLEGVRTHQKRDRPHPRGRESRSAISPALHWPKTQASPEPSPEAADGRMVPTSEQPTEDLNDYIPRSPGPWLLPSEERLLRALGVPGATQLAQEIAAGRRRH</sequence>
<dbReference type="InterPro" id="IPR001478">
    <property type="entry name" value="PDZ"/>
</dbReference>
<dbReference type="OMA" id="VEHQPQH"/>
<feature type="domain" description="PDZ" evidence="2">
    <location>
        <begin position="128"/>
        <end position="212"/>
    </location>
</feature>
<dbReference type="PANTHER" id="PTHR47646:SF1">
    <property type="entry name" value="PDZ DOMAIN-CONTAINING PROTEIN MAGIX"/>
    <property type="match status" value="1"/>
</dbReference>
<organism evidence="3 4">
    <name type="scientific">Nannospalax galili</name>
    <name type="common">Northern Israeli blind subterranean mole rat</name>
    <name type="synonym">Spalax galili</name>
    <dbReference type="NCBI Taxonomy" id="1026970"/>
    <lineage>
        <taxon>Eukaryota</taxon>
        <taxon>Metazoa</taxon>
        <taxon>Chordata</taxon>
        <taxon>Craniata</taxon>
        <taxon>Vertebrata</taxon>
        <taxon>Euteleostomi</taxon>
        <taxon>Mammalia</taxon>
        <taxon>Eutheria</taxon>
        <taxon>Euarchontoglires</taxon>
        <taxon>Glires</taxon>
        <taxon>Rodentia</taxon>
        <taxon>Myomorpha</taxon>
        <taxon>Muroidea</taxon>
        <taxon>Spalacidae</taxon>
        <taxon>Spalacinae</taxon>
        <taxon>Nannospalax</taxon>
    </lineage>
</organism>
<evidence type="ECO:0000313" key="4">
    <source>
        <dbReference type="Proteomes" id="UP000694381"/>
    </source>
</evidence>
<dbReference type="Gene3D" id="2.30.42.10">
    <property type="match status" value="1"/>
</dbReference>
<reference evidence="3" key="1">
    <citation type="submission" date="2025-08" db="UniProtKB">
        <authorList>
            <consortium name="Ensembl"/>
        </authorList>
    </citation>
    <scope>IDENTIFICATION</scope>
</reference>
<dbReference type="SMART" id="SM00228">
    <property type="entry name" value="PDZ"/>
    <property type="match status" value="1"/>
</dbReference>
<dbReference type="Ensembl" id="ENSNGAT00000017335.1">
    <property type="protein sequence ID" value="ENSNGAP00000011782.1"/>
    <property type="gene ID" value="ENSNGAG00000013836.1"/>
</dbReference>
<keyword evidence="4" id="KW-1185">Reference proteome</keyword>
<dbReference type="SUPFAM" id="SSF50156">
    <property type="entry name" value="PDZ domain-like"/>
    <property type="match status" value="1"/>
</dbReference>
<dbReference type="InterPro" id="IPR036034">
    <property type="entry name" value="PDZ_sf"/>
</dbReference>
<gene>
    <name evidence="3" type="primary">Magix</name>
</gene>
<evidence type="ECO:0000256" key="1">
    <source>
        <dbReference type="SAM" id="MobiDB-lite"/>
    </source>
</evidence>
<name>A0A8C6R4G4_NANGA</name>
<evidence type="ECO:0000259" key="2">
    <source>
        <dbReference type="PROSITE" id="PS50106"/>
    </source>
</evidence>
<dbReference type="PANTHER" id="PTHR47646">
    <property type="entry name" value="PDZ DOMAIN-CONTAINING PROTEIN MAGIX"/>
    <property type="match status" value="1"/>
</dbReference>
<feature type="region of interest" description="Disordered" evidence="1">
    <location>
        <begin position="220"/>
        <end position="285"/>
    </location>
</feature>
<dbReference type="GeneTree" id="ENSGT00940000162529"/>
<dbReference type="Proteomes" id="UP000694381">
    <property type="component" value="Unassembled WGS sequence"/>
</dbReference>
<protein>
    <submittedName>
        <fullName evidence="3">MAGI family member, X-linked</fullName>
    </submittedName>
</protein>
<dbReference type="InterPro" id="IPR030031">
    <property type="entry name" value="MAGIX"/>
</dbReference>
<accession>A0A8C6R4G4</accession>